<keyword evidence="2" id="KW-0004">4Fe-4S</keyword>
<evidence type="ECO:0000256" key="7">
    <source>
        <dbReference type="ARBA" id="ARBA00023014"/>
    </source>
</evidence>
<dbReference type="Proteomes" id="UP000243361">
    <property type="component" value="Unassembled WGS sequence"/>
</dbReference>
<dbReference type="EMBL" id="PQCO01000265">
    <property type="protein sequence ID" value="PUD99251.1"/>
    <property type="molecule type" value="Genomic_DNA"/>
</dbReference>
<feature type="transmembrane region" description="Helical" evidence="8">
    <location>
        <begin position="208"/>
        <end position="230"/>
    </location>
</feature>
<dbReference type="PROSITE" id="PS51379">
    <property type="entry name" value="4FE4S_FER_2"/>
    <property type="match status" value="1"/>
</dbReference>
<keyword evidence="4" id="KW-0677">Repeat</keyword>
<dbReference type="Proteomes" id="UP000250928">
    <property type="component" value="Unassembled WGS sequence"/>
</dbReference>
<evidence type="ECO:0000313" key="11">
    <source>
        <dbReference type="EMBL" id="PUD99251.1"/>
    </source>
</evidence>
<feature type="transmembrane region" description="Helical" evidence="8">
    <location>
        <begin position="178"/>
        <end position="196"/>
    </location>
</feature>
<dbReference type="InterPro" id="IPR017900">
    <property type="entry name" value="4Fe4S_Fe_S_CS"/>
</dbReference>
<dbReference type="EMBL" id="MUIE01000390">
    <property type="protein sequence ID" value="OQX32662.1"/>
    <property type="molecule type" value="Genomic_DNA"/>
</dbReference>
<evidence type="ECO:0000256" key="2">
    <source>
        <dbReference type="ARBA" id="ARBA00022485"/>
    </source>
</evidence>
<dbReference type="PANTHER" id="PTHR30176">
    <property type="entry name" value="FERREDOXIN-TYPE PROTEIN NAPH"/>
    <property type="match status" value="1"/>
</dbReference>
<dbReference type="GO" id="GO:0005886">
    <property type="term" value="C:plasma membrane"/>
    <property type="evidence" value="ECO:0007669"/>
    <property type="project" value="TreeGrafter"/>
</dbReference>
<dbReference type="GO" id="GO:0046872">
    <property type="term" value="F:metal ion binding"/>
    <property type="evidence" value="ECO:0007669"/>
    <property type="project" value="UniProtKB-KW"/>
</dbReference>
<keyword evidence="8" id="KW-0812">Transmembrane</keyword>
<organism evidence="11 13">
    <name type="scientific">Candidatus Sedimenticola endophacoides</name>
    <dbReference type="NCBI Taxonomy" id="2548426"/>
    <lineage>
        <taxon>Bacteria</taxon>
        <taxon>Pseudomonadati</taxon>
        <taxon>Pseudomonadota</taxon>
        <taxon>Gammaproteobacteria</taxon>
        <taxon>Chromatiales</taxon>
        <taxon>Sedimenticolaceae</taxon>
        <taxon>Sedimenticola</taxon>
    </lineage>
</organism>
<proteinExistence type="predicted"/>
<dbReference type="PROSITE" id="PS00198">
    <property type="entry name" value="4FE4S_FER_1"/>
    <property type="match status" value="1"/>
</dbReference>
<keyword evidence="1" id="KW-0813">Transport</keyword>
<gene>
    <name evidence="10" type="ORF">B0D84_05815</name>
    <name evidence="11" type="ORF">C3L24_11275</name>
</gene>
<keyword evidence="6" id="KW-0408">Iron</keyword>
<evidence type="ECO:0000256" key="5">
    <source>
        <dbReference type="ARBA" id="ARBA00022982"/>
    </source>
</evidence>
<reference evidence="11 13" key="2">
    <citation type="submission" date="2018-01" db="EMBL/GenBank/DDBJ databases">
        <title>Novel co-symbiosis in the lucinid bivalve Phacoides pectinatus.</title>
        <authorList>
            <person name="Lim S.J."/>
            <person name="Davis B.G."/>
            <person name="Gill D.E."/>
            <person name="Engel A.S."/>
            <person name="Anderson L.C."/>
            <person name="Campbell B.J."/>
        </authorList>
    </citation>
    <scope>NUCLEOTIDE SEQUENCE [LARGE SCALE GENOMIC DNA]</scope>
    <source>
        <strain evidence="11">N3_P5</strain>
    </source>
</reference>
<dbReference type="NCBIfam" id="TIGR02163">
    <property type="entry name" value="napH"/>
    <property type="match status" value="1"/>
</dbReference>
<dbReference type="AlphaFoldDB" id="A0A657Q3J7"/>
<evidence type="ECO:0000256" key="6">
    <source>
        <dbReference type="ARBA" id="ARBA00023004"/>
    </source>
</evidence>
<sequence>MGYVVESLKQLFGKAPARPDSAGMSAEARAVHQAKKRQPLSKEALEAAHAEHRARGGNHTWRNRRWATLIGVNLLFVISYYFDVQLVEGALTAARVVGFHFADLNASLQVTLAFREMVLNLMIGTATVTLMWWLLGGRTFCSWVCPYHLLAEGAEWLHLRLVQRRIIKDHTFHRGVRTLFYLVFALLALATGYTVFETVSPTGIVSRALIYGPTLALVWVGGLLLFEIFVSRRAWCRYVCPIGVTYGIVGTLSPLRVQYDVTDCHHEGDCRKVCLVPHVLDVTVKGRAASLRQDLTSDCTRCGLCVDVCPTSSLRFKVKGADKLL</sequence>
<name>A0A657Q3J7_9GAMM</name>
<evidence type="ECO:0000256" key="1">
    <source>
        <dbReference type="ARBA" id="ARBA00022448"/>
    </source>
</evidence>
<feature type="domain" description="4Fe-4S ferredoxin-type" evidence="9">
    <location>
        <begin position="289"/>
        <end position="319"/>
    </location>
</feature>
<keyword evidence="3" id="KW-0479">Metal-binding</keyword>
<dbReference type="InterPro" id="IPR051684">
    <property type="entry name" value="Electron_Trans/Redox"/>
</dbReference>
<dbReference type="Pfam" id="PF12801">
    <property type="entry name" value="Fer4_5"/>
    <property type="match status" value="2"/>
</dbReference>
<keyword evidence="5" id="KW-0249">Electron transport</keyword>
<evidence type="ECO:0000313" key="13">
    <source>
        <dbReference type="Proteomes" id="UP000250928"/>
    </source>
</evidence>
<accession>A0A657Q3J7</accession>
<protein>
    <submittedName>
        <fullName evidence="10 11">Ferredoxin</fullName>
    </submittedName>
</protein>
<evidence type="ECO:0000256" key="4">
    <source>
        <dbReference type="ARBA" id="ARBA00022737"/>
    </source>
</evidence>
<keyword evidence="8" id="KW-1133">Transmembrane helix</keyword>
<keyword evidence="8" id="KW-0472">Membrane</keyword>
<dbReference type="InterPro" id="IPR017896">
    <property type="entry name" value="4Fe4S_Fe-S-bd"/>
</dbReference>
<keyword evidence="12" id="KW-1185">Reference proteome</keyword>
<dbReference type="PANTHER" id="PTHR30176:SF3">
    <property type="entry name" value="FERREDOXIN-TYPE PROTEIN NAPH"/>
    <property type="match status" value="1"/>
</dbReference>
<dbReference type="Gene3D" id="3.30.70.20">
    <property type="match status" value="1"/>
</dbReference>
<dbReference type="GO" id="GO:0051539">
    <property type="term" value="F:4 iron, 4 sulfur cluster binding"/>
    <property type="evidence" value="ECO:0007669"/>
    <property type="project" value="UniProtKB-KW"/>
</dbReference>
<evidence type="ECO:0000313" key="10">
    <source>
        <dbReference type="EMBL" id="OQX32662.1"/>
    </source>
</evidence>
<feature type="transmembrane region" description="Helical" evidence="8">
    <location>
        <begin position="65"/>
        <end position="82"/>
    </location>
</feature>
<reference evidence="10 12" key="1">
    <citation type="submission" date="2017-02" db="EMBL/GenBank/DDBJ databases">
        <title>Novel co-symbiosis in the unique lucinid bivalve Phacoides pectinatus.</title>
        <authorList>
            <person name="Lim S.J."/>
            <person name="Davis B.G."/>
            <person name="Gill D.E."/>
            <person name="Engel A.S."/>
            <person name="Anderson L.C."/>
            <person name="Campbell B.J."/>
        </authorList>
    </citation>
    <scope>NUCLEOTIDE SEQUENCE [LARGE SCALE GENOMIC DNA]</scope>
    <source>
        <strain evidence="10">LUC13016_P6</strain>
    </source>
</reference>
<dbReference type="Pfam" id="PF00037">
    <property type="entry name" value="Fer4"/>
    <property type="match status" value="1"/>
</dbReference>
<feature type="transmembrane region" description="Helical" evidence="8">
    <location>
        <begin position="117"/>
        <end position="135"/>
    </location>
</feature>
<evidence type="ECO:0000313" key="12">
    <source>
        <dbReference type="Proteomes" id="UP000243361"/>
    </source>
</evidence>
<evidence type="ECO:0000256" key="3">
    <source>
        <dbReference type="ARBA" id="ARBA00022723"/>
    </source>
</evidence>
<dbReference type="InterPro" id="IPR011886">
    <property type="entry name" value="NapH_MauN"/>
</dbReference>
<comment type="caution">
    <text evidence="11">The sequence shown here is derived from an EMBL/GenBank/DDBJ whole genome shotgun (WGS) entry which is preliminary data.</text>
</comment>
<keyword evidence="7" id="KW-0411">Iron-sulfur</keyword>
<evidence type="ECO:0000256" key="8">
    <source>
        <dbReference type="SAM" id="Phobius"/>
    </source>
</evidence>
<dbReference type="SUPFAM" id="SSF54862">
    <property type="entry name" value="4Fe-4S ferredoxins"/>
    <property type="match status" value="1"/>
</dbReference>
<evidence type="ECO:0000259" key="9">
    <source>
        <dbReference type="PROSITE" id="PS51379"/>
    </source>
</evidence>